<evidence type="ECO:0000259" key="3">
    <source>
        <dbReference type="Pfam" id="PF00089"/>
    </source>
</evidence>
<name>A0A0A9WWQ5_LYGHE</name>
<dbReference type="GO" id="GO:0004252">
    <property type="term" value="F:serine-type endopeptidase activity"/>
    <property type="evidence" value="ECO:0007669"/>
    <property type="project" value="InterPro"/>
</dbReference>
<dbReference type="EMBL" id="GBHO01034314">
    <property type="protein sequence ID" value="JAG09290.1"/>
    <property type="molecule type" value="Transcribed_RNA"/>
</dbReference>
<organism evidence="4">
    <name type="scientific">Lygus hesperus</name>
    <name type="common">Western plant bug</name>
    <dbReference type="NCBI Taxonomy" id="30085"/>
    <lineage>
        <taxon>Eukaryota</taxon>
        <taxon>Metazoa</taxon>
        <taxon>Ecdysozoa</taxon>
        <taxon>Arthropoda</taxon>
        <taxon>Hexapoda</taxon>
        <taxon>Insecta</taxon>
        <taxon>Pterygota</taxon>
        <taxon>Neoptera</taxon>
        <taxon>Paraneoptera</taxon>
        <taxon>Hemiptera</taxon>
        <taxon>Heteroptera</taxon>
        <taxon>Panheteroptera</taxon>
        <taxon>Cimicomorpha</taxon>
        <taxon>Miridae</taxon>
        <taxon>Mirini</taxon>
        <taxon>Lygus</taxon>
    </lineage>
</organism>
<evidence type="ECO:0000256" key="1">
    <source>
        <dbReference type="ARBA" id="ARBA00023157"/>
    </source>
</evidence>
<feature type="non-terminal residue" evidence="4">
    <location>
        <position position="1"/>
    </location>
</feature>
<dbReference type="GO" id="GO:0006508">
    <property type="term" value="P:proteolysis"/>
    <property type="evidence" value="ECO:0007669"/>
    <property type="project" value="InterPro"/>
</dbReference>
<dbReference type="InterPro" id="IPR051487">
    <property type="entry name" value="Ser/Thr_Proteases_Immune/Dev"/>
</dbReference>
<evidence type="ECO:0000313" key="4">
    <source>
        <dbReference type="EMBL" id="JAG09290.1"/>
    </source>
</evidence>
<dbReference type="SUPFAM" id="SSF50494">
    <property type="entry name" value="Trypsin-like serine proteases"/>
    <property type="match status" value="1"/>
</dbReference>
<evidence type="ECO:0000256" key="2">
    <source>
        <dbReference type="ARBA" id="ARBA00024195"/>
    </source>
</evidence>
<accession>A0A0A9WWQ5</accession>
<gene>
    <name evidence="4" type="primary">PRSS21</name>
    <name evidence="4" type="ORF">CM83_1947</name>
</gene>
<dbReference type="AlphaFoldDB" id="A0A0A9WWQ5"/>
<dbReference type="Gene3D" id="2.40.10.10">
    <property type="entry name" value="Trypsin-like serine proteases"/>
    <property type="match status" value="1"/>
</dbReference>
<reference evidence="4" key="2">
    <citation type="submission" date="2014-07" db="EMBL/GenBank/DDBJ databases">
        <authorList>
            <person name="Hull J."/>
        </authorList>
    </citation>
    <scope>NUCLEOTIDE SEQUENCE</scope>
</reference>
<dbReference type="InterPro" id="IPR001254">
    <property type="entry name" value="Trypsin_dom"/>
</dbReference>
<reference evidence="4" key="1">
    <citation type="journal article" date="2014" name="PLoS ONE">
        <title>Transcriptome-Based Identification of ABC Transporters in the Western Tarnished Plant Bug Lygus hesperus.</title>
        <authorList>
            <person name="Hull J.J."/>
            <person name="Chaney K."/>
            <person name="Geib S.M."/>
            <person name="Fabrick J.A."/>
            <person name="Brent C.S."/>
            <person name="Walsh D."/>
            <person name="Lavine L.C."/>
        </authorList>
    </citation>
    <scope>NUCLEOTIDE SEQUENCE</scope>
</reference>
<keyword evidence="1" id="KW-1015">Disulfide bond</keyword>
<proteinExistence type="inferred from homology"/>
<sequence>GLLRFDDPFKWSEYVKPVPLFDSIEAEANKKPSINTFLEQTELELTDQTPCVVASWKPSAHSMEKYEVAFVPEQSCKESYCAYSQDACRSFPHRPYHMCFKSLSFRDMCPEDRGAALFCYHFNERVIGILTTAVNCGFKNLPCVYTSAEIVQKLLNKAVAFAGG</sequence>
<dbReference type="InterPro" id="IPR043504">
    <property type="entry name" value="Peptidase_S1_PA_chymotrypsin"/>
</dbReference>
<dbReference type="PANTHER" id="PTHR24256">
    <property type="entry name" value="TRYPTASE-RELATED"/>
    <property type="match status" value="1"/>
</dbReference>
<dbReference type="Pfam" id="PF00089">
    <property type="entry name" value="Trypsin"/>
    <property type="match status" value="1"/>
</dbReference>
<feature type="domain" description="Peptidase S1" evidence="3">
    <location>
        <begin position="27"/>
        <end position="152"/>
    </location>
</feature>
<comment type="similarity">
    <text evidence="2">Belongs to the peptidase S1 family. CLIP subfamily.</text>
</comment>
<protein>
    <submittedName>
        <fullName evidence="4">Testisin</fullName>
    </submittedName>
</protein>
<dbReference type="InterPro" id="IPR009003">
    <property type="entry name" value="Peptidase_S1_PA"/>
</dbReference>